<dbReference type="CDD" id="cd01763">
    <property type="entry name" value="Ubl_SUMO_like"/>
    <property type="match status" value="1"/>
</dbReference>
<dbReference type="Pfam" id="PF04641">
    <property type="entry name" value="Rtf2"/>
    <property type="match status" value="2"/>
</dbReference>
<dbReference type="InterPro" id="IPR027799">
    <property type="entry name" value="Rtf2_RING-finger"/>
</dbReference>
<evidence type="ECO:0000313" key="4">
    <source>
        <dbReference type="Proteomes" id="UP000274822"/>
    </source>
</evidence>
<dbReference type="CDD" id="cd16653">
    <property type="entry name" value="RING-like_Rtf2"/>
    <property type="match status" value="1"/>
</dbReference>
<reference evidence="3 4" key="1">
    <citation type="journal article" date="2018" name="New Phytol.">
        <title>Phylogenomics of Endogonaceae and evolution of mycorrhizas within Mucoromycota.</title>
        <authorList>
            <person name="Chang Y."/>
            <person name="Desiro A."/>
            <person name="Na H."/>
            <person name="Sandor L."/>
            <person name="Lipzen A."/>
            <person name="Clum A."/>
            <person name="Barry K."/>
            <person name="Grigoriev I.V."/>
            <person name="Martin F.M."/>
            <person name="Stajich J.E."/>
            <person name="Smith M.E."/>
            <person name="Bonito G."/>
            <person name="Spatafora J.W."/>
        </authorList>
    </citation>
    <scope>NUCLEOTIDE SEQUENCE [LARGE SCALE GENOMIC DNA]</scope>
    <source>
        <strain evidence="3 4">AD002</strain>
    </source>
</reference>
<gene>
    <name evidence="3" type="ORF">BC938DRAFT_477687</name>
</gene>
<dbReference type="EMBL" id="RBNJ01002887">
    <property type="protein sequence ID" value="RUS31508.1"/>
    <property type="molecule type" value="Genomic_DNA"/>
</dbReference>
<comment type="similarity">
    <text evidence="1">Belongs to the rtf2 family.</text>
</comment>
<proteinExistence type="inferred from homology"/>
<feature type="region of interest" description="Disordered" evidence="2">
    <location>
        <begin position="1"/>
        <end position="160"/>
    </location>
</feature>
<evidence type="ECO:0000313" key="3">
    <source>
        <dbReference type="EMBL" id="RUS31508.1"/>
    </source>
</evidence>
<feature type="region of interest" description="Disordered" evidence="2">
    <location>
        <begin position="480"/>
        <end position="509"/>
    </location>
</feature>
<protein>
    <submittedName>
        <fullName evidence="3">Rtf2 RING-finger-domain-containing protein</fullName>
    </submittedName>
</protein>
<dbReference type="Gene3D" id="3.10.20.90">
    <property type="entry name" value="Phosphatidylinositol 3-kinase Catalytic Subunit, Chain A, domain 1"/>
    <property type="match status" value="2"/>
</dbReference>
<evidence type="ECO:0000256" key="1">
    <source>
        <dbReference type="ARBA" id="ARBA00009885"/>
    </source>
</evidence>
<dbReference type="PANTHER" id="PTHR12775:SF0">
    <property type="entry name" value="REPLICATION TERMINATION FACTOR 2"/>
    <property type="match status" value="1"/>
</dbReference>
<feature type="compositionally biased region" description="Polar residues" evidence="2">
    <location>
        <begin position="251"/>
        <end position="270"/>
    </location>
</feature>
<feature type="region of interest" description="Disordered" evidence="2">
    <location>
        <begin position="238"/>
        <end position="270"/>
    </location>
</feature>
<accession>A0A433QP24</accession>
<feature type="compositionally biased region" description="Low complexity" evidence="2">
    <location>
        <begin position="759"/>
        <end position="771"/>
    </location>
</feature>
<dbReference type="GO" id="GO:0005634">
    <property type="term" value="C:nucleus"/>
    <property type="evidence" value="ECO:0007669"/>
    <property type="project" value="TreeGrafter"/>
</dbReference>
<feature type="compositionally biased region" description="Polar residues" evidence="2">
    <location>
        <begin position="487"/>
        <end position="501"/>
    </location>
</feature>
<organism evidence="3 4">
    <name type="scientific">Jimgerdemannia flammicorona</name>
    <dbReference type="NCBI Taxonomy" id="994334"/>
    <lineage>
        <taxon>Eukaryota</taxon>
        <taxon>Fungi</taxon>
        <taxon>Fungi incertae sedis</taxon>
        <taxon>Mucoromycota</taxon>
        <taxon>Mucoromycotina</taxon>
        <taxon>Endogonomycetes</taxon>
        <taxon>Endogonales</taxon>
        <taxon>Endogonaceae</taxon>
        <taxon>Jimgerdemannia</taxon>
    </lineage>
</organism>
<dbReference type="PANTHER" id="PTHR12775">
    <property type="entry name" value="PROTEIN C20ORF43 HOMOLOG"/>
    <property type="match status" value="1"/>
</dbReference>
<feature type="compositionally biased region" description="Acidic residues" evidence="2">
    <location>
        <begin position="54"/>
        <end position="64"/>
    </location>
</feature>
<keyword evidence="4" id="KW-1185">Reference proteome</keyword>
<name>A0A433QP24_9FUNG</name>
<feature type="compositionally biased region" description="Polar residues" evidence="2">
    <location>
        <begin position="103"/>
        <end position="125"/>
    </location>
</feature>
<feature type="compositionally biased region" description="Basic residues" evidence="2">
    <location>
        <begin position="8"/>
        <end position="23"/>
    </location>
</feature>
<comment type="caution">
    <text evidence="3">The sequence shown here is derived from an EMBL/GenBank/DDBJ whole genome shotgun (WGS) entry which is preliminary data.</text>
</comment>
<feature type="region of interest" description="Disordered" evidence="2">
    <location>
        <begin position="743"/>
        <end position="796"/>
    </location>
</feature>
<sequence>MSASLPPKQKKTSVGKGKGKKPAKPLQHDSFNRDSSFVRFLKSRSAGDKSYSEDSSDGDDDGEHDDPVNKSSSTSQRKRGPKKLAGGKGKKAKSISSDEENSDMQANGNVELSDDNGITQDSSPSKNKRKRRAEDVGDDDELNTSALRKRRSSSLTPPPQLDKALMAESLKQLKQTFSAIYTFDNSPLRLNEDDDDGLIIDTYRRDNITASSASPITNDAPVSHDLDLDPELLRAHAEHQHQREGAVYSTDDLSPSSTLPQTLTQAHRNMSVSTGEKVEIKIKFVFDPRTVVTPENEEAINTLKKVVKIIIKDDDAFEPLIDIYCRIKNIPKGSLVLTYKKVKIFSRGTPASLGMFGKVNVEAYKKDTYQYIIEQENLARRQELEELGPLTHAATFEPSLRSDSGRSLSAEIENEGGEHQKDRIILKLRNKEGQDEKLRTSTIQDIMAGYAFARSLPPEAQVRLFFEDVALEPGLQRFDKDNRRINTRGSGSHSNLNSSDMGNDGGSIPKRTELVKEKQKEVRPDQNVQQVACWFFCALSKVCSELYDLVNYCSSPAPTLHRPDLREQRPLESPVVSCALGKLYNRDAIIEYLLDRTAYGDGDRICSHIDSIKDVRTLTLTPNPTFNDTENGPTIANHDLGLTSRFVCPLSLKEMNGKQRFVYLETCGCVFSEQALKEVPSDECVSVSQQFCYYVRGDGKLKVEGVGSKYMCGVAFKPENIIVINATRSEEIEGMKAVMEEKKARAKAEKKEKKKSKSNAKAAGKASNSAAMTSSLKRKADGDHPAPQKKISITTPSDIRASTPTAAIVDRVTQELAEKQKKKEVSSAIKSIYKKGDENSRGNYLTKGTFTRYA</sequence>
<dbReference type="AlphaFoldDB" id="A0A433QP24"/>
<dbReference type="GO" id="GO:0006274">
    <property type="term" value="P:DNA replication termination"/>
    <property type="evidence" value="ECO:0007669"/>
    <property type="project" value="TreeGrafter"/>
</dbReference>
<dbReference type="InterPro" id="IPR006735">
    <property type="entry name" value="Rtf2"/>
</dbReference>
<dbReference type="Proteomes" id="UP000274822">
    <property type="component" value="Unassembled WGS sequence"/>
</dbReference>
<evidence type="ECO:0000256" key="2">
    <source>
        <dbReference type="SAM" id="MobiDB-lite"/>
    </source>
</evidence>